<proteinExistence type="predicted"/>
<organism evidence="1 2">
    <name type="scientific">Sphaerodactylus townsendi</name>
    <dbReference type="NCBI Taxonomy" id="933632"/>
    <lineage>
        <taxon>Eukaryota</taxon>
        <taxon>Metazoa</taxon>
        <taxon>Chordata</taxon>
        <taxon>Craniata</taxon>
        <taxon>Vertebrata</taxon>
        <taxon>Euteleostomi</taxon>
        <taxon>Lepidosauria</taxon>
        <taxon>Squamata</taxon>
        <taxon>Bifurcata</taxon>
        <taxon>Gekkota</taxon>
        <taxon>Sphaerodactylidae</taxon>
        <taxon>Sphaerodactylus</taxon>
    </lineage>
</organism>
<accession>A0ACB8G7Q5</accession>
<evidence type="ECO:0000313" key="1">
    <source>
        <dbReference type="EMBL" id="KAH8015793.1"/>
    </source>
</evidence>
<keyword evidence="2" id="KW-1185">Reference proteome</keyword>
<protein>
    <submittedName>
        <fullName evidence="1">Uncharacterized protein</fullName>
    </submittedName>
</protein>
<dbReference type="EMBL" id="CM037614">
    <property type="protein sequence ID" value="KAH8015793.1"/>
    <property type="molecule type" value="Genomic_DNA"/>
</dbReference>
<evidence type="ECO:0000313" key="2">
    <source>
        <dbReference type="Proteomes" id="UP000827872"/>
    </source>
</evidence>
<gene>
    <name evidence="1" type="ORF">K3G42_008601</name>
</gene>
<name>A0ACB8G7Q5_9SAUR</name>
<sequence length="238" mass="27500">MVVVEGMILMNAERFQVDFQTGCSLSPRADIAFHFNPRFRPHSHVICNSLRNGRWMEESKFVNQRLKRGDPFLLLFLFEQEHVKPFDDSRTGYPLAPHLHLKDPHLAVPLTCPFSQTLRPGDDVIMRGLVHQDPKEFNVILRKGPSQVILSLNVCFSNKNVVWKSIVSQGKESGEKVPFYFPFHPLRYFELLFRFEKDHLKWAVNGAPLGQRWLPLLSTEPITELTVEGDITLYSILC</sequence>
<dbReference type="Proteomes" id="UP000827872">
    <property type="component" value="Linkage Group LG01"/>
</dbReference>
<comment type="caution">
    <text evidence="1">The sequence shown here is derived from an EMBL/GenBank/DDBJ whole genome shotgun (WGS) entry which is preliminary data.</text>
</comment>
<reference evidence="1" key="1">
    <citation type="submission" date="2021-08" db="EMBL/GenBank/DDBJ databases">
        <title>The first chromosome-level gecko genome reveals the dynamic sex chromosomes of Neotropical dwarf geckos (Sphaerodactylidae: Sphaerodactylus).</title>
        <authorList>
            <person name="Pinto B.J."/>
            <person name="Keating S.E."/>
            <person name="Gamble T."/>
        </authorList>
    </citation>
    <scope>NUCLEOTIDE SEQUENCE</scope>
    <source>
        <strain evidence="1">TG3544</strain>
    </source>
</reference>